<proteinExistence type="predicted"/>
<name>A0AAE1D4M3_9GAST</name>
<reference evidence="1" key="1">
    <citation type="journal article" date="2023" name="G3 (Bethesda)">
        <title>A reference genome for the long-term kleptoplast-retaining sea slug Elysia crispata morphotype clarki.</title>
        <authorList>
            <person name="Eastman K.E."/>
            <person name="Pendleton A.L."/>
            <person name="Shaikh M.A."/>
            <person name="Suttiyut T."/>
            <person name="Ogas R."/>
            <person name="Tomko P."/>
            <person name="Gavelis G."/>
            <person name="Widhalm J.R."/>
            <person name="Wisecaver J.H."/>
        </authorList>
    </citation>
    <scope>NUCLEOTIDE SEQUENCE</scope>
    <source>
        <strain evidence="1">ECLA1</strain>
    </source>
</reference>
<comment type="caution">
    <text evidence="1">The sequence shown here is derived from an EMBL/GenBank/DDBJ whole genome shotgun (WGS) entry which is preliminary data.</text>
</comment>
<keyword evidence="2" id="KW-1185">Reference proteome</keyword>
<organism evidence="1 2">
    <name type="scientific">Elysia crispata</name>
    <name type="common">lettuce slug</name>
    <dbReference type="NCBI Taxonomy" id="231223"/>
    <lineage>
        <taxon>Eukaryota</taxon>
        <taxon>Metazoa</taxon>
        <taxon>Spiralia</taxon>
        <taxon>Lophotrochozoa</taxon>
        <taxon>Mollusca</taxon>
        <taxon>Gastropoda</taxon>
        <taxon>Heterobranchia</taxon>
        <taxon>Euthyneura</taxon>
        <taxon>Panpulmonata</taxon>
        <taxon>Sacoglossa</taxon>
        <taxon>Placobranchoidea</taxon>
        <taxon>Plakobranchidae</taxon>
        <taxon>Elysia</taxon>
    </lineage>
</organism>
<gene>
    <name evidence="1" type="ORF">RRG08_045141</name>
</gene>
<dbReference type="AlphaFoldDB" id="A0AAE1D4M3"/>
<accession>A0AAE1D4M3</accession>
<evidence type="ECO:0000313" key="1">
    <source>
        <dbReference type="EMBL" id="KAK3756630.1"/>
    </source>
</evidence>
<sequence length="150" mass="16889">MYCKRNLKSGILIRLIVSVNIDGVDLKLYHQLGFDGCSPPDISGEQCCEFRAPLTDVSVVSGQPFSWSIMKAISLTDISVLIRANVLVCFVVTRSQYLLSLQDGLCHSNREELLNQNSTGYMPVTELPSQHPWNIRAHLSHRDSRKTQRT</sequence>
<protein>
    <submittedName>
        <fullName evidence="1">Uncharacterized protein</fullName>
    </submittedName>
</protein>
<evidence type="ECO:0000313" key="2">
    <source>
        <dbReference type="Proteomes" id="UP001283361"/>
    </source>
</evidence>
<dbReference type="EMBL" id="JAWDGP010005492">
    <property type="protein sequence ID" value="KAK3756630.1"/>
    <property type="molecule type" value="Genomic_DNA"/>
</dbReference>
<dbReference type="Proteomes" id="UP001283361">
    <property type="component" value="Unassembled WGS sequence"/>
</dbReference>